<feature type="transmembrane region" description="Helical" evidence="1">
    <location>
        <begin position="321"/>
        <end position="344"/>
    </location>
</feature>
<feature type="transmembrane region" description="Helical" evidence="1">
    <location>
        <begin position="99"/>
        <end position="122"/>
    </location>
</feature>
<protein>
    <recommendedName>
        <fullName evidence="4">Gustatory receptor</fullName>
    </recommendedName>
</protein>
<dbReference type="HOGENOM" id="CLU_048807_2_0_1"/>
<dbReference type="EMBL" id="CAEY01000313">
    <property type="status" value="NOT_ANNOTATED_CDS"/>
    <property type="molecule type" value="Genomic_DNA"/>
</dbReference>
<name>T1KPD8_TETUR</name>
<dbReference type="AlphaFoldDB" id="T1KPD8"/>
<keyword evidence="1" id="KW-0472">Membrane</keyword>
<keyword evidence="1" id="KW-1133">Transmembrane helix</keyword>
<keyword evidence="1" id="KW-0812">Transmembrane</keyword>
<feature type="transmembrane region" description="Helical" evidence="1">
    <location>
        <begin position="292"/>
        <end position="315"/>
    </location>
</feature>
<evidence type="ECO:0000256" key="1">
    <source>
        <dbReference type="SAM" id="Phobius"/>
    </source>
</evidence>
<dbReference type="Proteomes" id="UP000015104">
    <property type="component" value="Unassembled WGS sequence"/>
</dbReference>
<evidence type="ECO:0000313" key="2">
    <source>
        <dbReference type="EnsemblMetazoa" id="tetur17g00070.1"/>
    </source>
</evidence>
<dbReference type="EnsemblMetazoa" id="tetur17g00070.1">
    <property type="protein sequence ID" value="tetur17g00070.1"/>
    <property type="gene ID" value="tetur17g00070"/>
</dbReference>
<evidence type="ECO:0000313" key="3">
    <source>
        <dbReference type="Proteomes" id="UP000015104"/>
    </source>
</evidence>
<reference evidence="2" key="2">
    <citation type="submission" date="2015-06" db="UniProtKB">
        <authorList>
            <consortium name="EnsemblMetazoa"/>
        </authorList>
    </citation>
    <scope>IDENTIFICATION</scope>
</reference>
<feature type="transmembrane region" description="Helical" evidence="1">
    <location>
        <begin position="182"/>
        <end position="199"/>
    </location>
</feature>
<accession>T1KPD8</accession>
<proteinExistence type="predicted"/>
<dbReference type="EMBL" id="CAEY01000314">
    <property type="status" value="NOT_ANNOTATED_CDS"/>
    <property type="molecule type" value="Genomic_DNA"/>
</dbReference>
<reference evidence="3" key="1">
    <citation type="submission" date="2011-08" db="EMBL/GenBank/DDBJ databases">
        <authorList>
            <person name="Rombauts S."/>
        </authorList>
    </citation>
    <scope>NUCLEOTIDE SEQUENCE</scope>
    <source>
        <strain evidence="3">London</strain>
    </source>
</reference>
<evidence type="ECO:0008006" key="4">
    <source>
        <dbReference type="Google" id="ProtNLM"/>
    </source>
</evidence>
<organism evidence="2 3">
    <name type="scientific">Tetranychus urticae</name>
    <name type="common">Two-spotted spider mite</name>
    <dbReference type="NCBI Taxonomy" id="32264"/>
    <lineage>
        <taxon>Eukaryota</taxon>
        <taxon>Metazoa</taxon>
        <taxon>Ecdysozoa</taxon>
        <taxon>Arthropoda</taxon>
        <taxon>Chelicerata</taxon>
        <taxon>Arachnida</taxon>
        <taxon>Acari</taxon>
        <taxon>Acariformes</taxon>
        <taxon>Trombidiformes</taxon>
        <taxon>Prostigmata</taxon>
        <taxon>Eleutherengona</taxon>
        <taxon>Raphignathae</taxon>
        <taxon>Tetranychoidea</taxon>
        <taxon>Tetranychidae</taxon>
        <taxon>Tetranychus</taxon>
    </lineage>
</organism>
<sequence>MVNQQMLSFNLTRHFHSLLGFNSDHKIIRKAITRFNSVSLYTFMLKNGCRQHQSSSSLPNFTLKLLTIRLLVLIMAIRYTILTFSNHTSSVHTFLGNPFYLFSSSPIFNGLMLAYLVFLNFCREYWLYLESKGCLEFLTQLFVIHDHGFSRHLLALSLLQSNRFKRLASFCLIYWFKNIHPFYYSLIPLFMALHAANPFMWSNSIYFVASSIWCLIEISIFLISVNSLVISYCIAFIFTSLYVSRLTTLTEQLSTLAIHQQSSDCRREVESINRLFISFSNDFDEKTRIFRYFSFLFFMGMSITMDVSIFLGLIIKIHSPLVTYLLSFSGLASLVASTAIIFLLSKFWNQFNRFCGCYSALMAQAGDFTLNIQQKLKILYILERCSYNGVRIGDLCFIQKSLIIHFFLENASTILLLVVNLRSLQDGSYKG</sequence>
<keyword evidence="3" id="KW-1185">Reference proteome</keyword>
<feature type="transmembrane region" description="Helical" evidence="1">
    <location>
        <begin position="205"/>
        <end position="238"/>
    </location>
</feature>
<feature type="transmembrane region" description="Helical" evidence="1">
    <location>
        <begin position="61"/>
        <end position="79"/>
    </location>
</feature>